<dbReference type="Pfam" id="PF02225">
    <property type="entry name" value="PA"/>
    <property type="match status" value="1"/>
</dbReference>
<name>A0A8C4F7Y8_DICLA</name>
<dbReference type="Ensembl" id="ENSDLAT00005030812.2">
    <property type="protein sequence ID" value="ENSDLAP00005028873.2"/>
    <property type="gene ID" value="ENSDLAG00005011569.2"/>
</dbReference>
<evidence type="ECO:0000256" key="7">
    <source>
        <dbReference type="PIRSR" id="PIRSR601382-2"/>
    </source>
</evidence>
<dbReference type="AlphaFoldDB" id="A0A8C4F7Y8"/>
<reference evidence="10" key="2">
    <citation type="submission" date="2025-09" db="UniProtKB">
        <authorList>
            <consortium name="Ensembl"/>
        </authorList>
    </citation>
    <scope>IDENTIFICATION</scope>
</reference>
<dbReference type="SUPFAM" id="SSF48225">
    <property type="entry name" value="Seven-hairpin glycosidases"/>
    <property type="match status" value="1"/>
</dbReference>
<dbReference type="PANTHER" id="PTHR45679">
    <property type="entry name" value="ER DEGRADATION-ENHANCING ALPHA-MANNOSIDASE-LIKE PROTEIN 2"/>
    <property type="match status" value="1"/>
</dbReference>
<evidence type="ECO:0000259" key="9">
    <source>
        <dbReference type="Pfam" id="PF02225"/>
    </source>
</evidence>
<keyword evidence="7" id="KW-0479">Metal-binding</keyword>
<keyword evidence="5" id="KW-0834">Unfolded protein response</keyword>
<dbReference type="GeneTree" id="ENSGT00940000159391"/>
<keyword evidence="3" id="KW-0256">Endoplasmic reticulum</keyword>
<keyword evidence="7" id="KW-0106">Calcium</keyword>
<dbReference type="InterPro" id="IPR046450">
    <property type="entry name" value="PA_dom_sf"/>
</dbReference>
<dbReference type="Gene3D" id="3.50.30.30">
    <property type="match status" value="1"/>
</dbReference>
<dbReference type="InterPro" id="IPR044674">
    <property type="entry name" value="EDEM1/2/3"/>
</dbReference>
<accession>A0A8C4F7Y8</accession>
<dbReference type="Gene3D" id="1.50.10.10">
    <property type="match status" value="1"/>
</dbReference>
<dbReference type="GO" id="GO:0005975">
    <property type="term" value="P:carbohydrate metabolic process"/>
    <property type="evidence" value="ECO:0007669"/>
    <property type="project" value="InterPro"/>
</dbReference>
<feature type="active site" description="Proton donor" evidence="6">
    <location>
        <position position="331"/>
    </location>
</feature>
<dbReference type="InterPro" id="IPR012341">
    <property type="entry name" value="6hp_glycosidase-like_sf"/>
</dbReference>
<protein>
    <recommendedName>
        <fullName evidence="8">alpha-1,2-Mannosidase</fullName>
        <ecNumber evidence="8">3.2.1.-</ecNumber>
    </recommendedName>
</protein>
<dbReference type="PANTHER" id="PTHR45679:SF4">
    <property type="entry name" value="ALPHA-1,2-MANNOSIDASE"/>
    <property type="match status" value="1"/>
</dbReference>
<sequence length="740" mass="83091">MLHTLLTCVCVFPLPIRNQVVEMFDHAYQNYMDHAYPADELMPLTCRGRVRGLEPSRGDIDDALGKAKVLTERVLSDVRLDNDIVVSVFETNIRVLGGLLGGHSMAVMLKEGGQHMQWYQDELLHMAKDLGLRLLPAFNTSSGLPYPRVNLKHGVRGPETRTGTETDTCTACAGTIILEFAALSRFTGDPVFEAHARRAMDFLWEKRQRNSNLVGTTINIHSGEWVRRDSGVGAGIDSYYEYLLKAYILLGDDLFLQRFNIHYASIMKYISQPPLLLDVHIHKPLLPARTWMDSLLAFFPGLQVLKGDIRPAIETHEMLYQVTKKHNFLPEAFTTDFRVHWAQHPLRPEFAESTYFLYKATGDPYYLEAGRTILDNLNRFARVPCGFAAMKDVRTGSHEDRMDSFFLAEMFKYLFLLFADSEDLPFDVEDYVFTTEAHLLPLSLSTAPHASSIPSNRTEELDDSNFDWTCPNTRLLFPDPAFPRNLREPIRKHTVLLVPLYHETFLCPNSANKGVLSVLTLKKKKKPSLLFSPLLSHSGSQAVSAVAAEDGVRFMQEMMELSSQQQKEQLPPRAIQIVSHPFFGRVVLTAGPAQFGTDLSKSSTGVRGFVTVAEPYSGCTEITNAEYVQGHIALLQRGQCMFAEKARHVQKAGAIGGIVIDDNEGSSSDTAPLFQMAGDGRNTDDVTLPLLFLFHKEGNILLEALKEYREVEVLLSDKARDRGVTLCPHTPPRFVPLVSR</sequence>
<feature type="domain" description="PA" evidence="9">
    <location>
        <begin position="610"/>
        <end position="701"/>
    </location>
</feature>
<dbReference type="EC" id="3.2.1.-" evidence="8"/>
<dbReference type="GO" id="GO:1904380">
    <property type="term" value="P:endoplasmic reticulum mannose trimming"/>
    <property type="evidence" value="ECO:0007669"/>
    <property type="project" value="InterPro"/>
</dbReference>
<dbReference type="InterPro" id="IPR003137">
    <property type="entry name" value="PA_domain"/>
</dbReference>
<feature type="active site" evidence="6">
    <location>
        <position position="237"/>
    </location>
</feature>
<evidence type="ECO:0000256" key="5">
    <source>
        <dbReference type="ARBA" id="ARBA00023230"/>
    </source>
</evidence>
<evidence type="ECO:0000256" key="8">
    <source>
        <dbReference type="RuleBase" id="RU361193"/>
    </source>
</evidence>
<dbReference type="Proteomes" id="UP000694389">
    <property type="component" value="Unassembled WGS sequence"/>
</dbReference>
<keyword evidence="4" id="KW-0325">Glycoprotein</keyword>
<dbReference type="GO" id="GO:0005509">
    <property type="term" value="F:calcium ion binding"/>
    <property type="evidence" value="ECO:0007669"/>
    <property type="project" value="InterPro"/>
</dbReference>
<comment type="cofactor">
    <cofactor evidence="7">
        <name>Ca(2+)</name>
        <dbReference type="ChEBI" id="CHEBI:29108"/>
    </cofactor>
</comment>
<keyword evidence="8" id="KW-0378">Hydrolase</keyword>
<dbReference type="PRINTS" id="PR00747">
    <property type="entry name" value="GLYHDRLASE47"/>
</dbReference>
<proteinExistence type="inferred from homology"/>
<keyword evidence="11" id="KW-1185">Reference proteome</keyword>
<organism evidence="10 11">
    <name type="scientific">Dicentrarchus labrax</name>
    <name type="common">European seabass</name>
    <name type="synonym">Morone labrax</name>
    <dbReference type="NCBI Taxonomy" id="13489"/>
    <lineage>
        <taxon>Eukaryota</taxon>
        <taxon>Metazoa</taxon>
        <taxon>Chordata</taxon>
        <taxon>Craniata</taxon>
        <taxon>Vertebrata</taxon>
        <taxon>Euteleostomi</taxon>
        <taxon>Actinopterygii</taxon>
        <taxon>Neopterygii</taxon>
        <taxon>Teleostei</taxon>
        <taxon>Neoteleostei</taxon>
        <taxon>Acanthomorphata</taxon>
        <taxon>Eupercaria</taxon>
        <taxon>Moronidae</taxon>
        <taxon>Dicentrarchus</taxon>
    </lineage>
</organism>
<dbReference type="GO" id="GO:0004571">
    <property type="term" value="F:mannosyl-oligosaccharide 1,2-alpha-mannosidase activity"/>
    <property type="evidence" value="ECO:0007669"/>
    <property type="project" value="InterPro"/>
</dbReference>
<reference evidence="10" key="1">
    <citation type="submission" date="2025-08" db="UniProtKB">
        <authorList>
            <consortium name="Ensembl"/>
        </authorList>
    </citation>
    <scope>IDENTIFICATION</scope>
</reference>
<feature type="binding site" evidence="7">
    <location>
        <position position="435"/>
    </location>
    <ligand>
        <name>Ca(2+)</name>
        <dbReference type="ChEBI" id="CHEBI:29108"/>
    </ligand>
</feature>
<dbReference type="InterPro" id="IPR037322">
    <property type="entry name" value="EDEM3_PA"/>
</dbReference>
<evidence type="ECO:0000313" key="11">
    <source>
        <dbReference type="Proteomes" id="UP000694389"/>
    </source>
</evidence>
<evidence type="ECO:0000256" key="3">
    <source>
        <dbReference type="ARBA" id="ARBA00022824"/>
    </source>
</evidence>
<dbReference type="SUPFAM" id="SSF52025">
    <property type="entry name" value="PA domain"/>
    <property type="match status" value="1"/>
</dbReference>
<evidence type="ECO:0000313" key="10">
    <source>
        <dbReference type="Ensembl" id="ENSDLAP00005028873.2"/>
    </source>
</evidence>
<comment type="subcellular location">
    <subcellularLocation>
        <location evidence="1">Endoplasmic reticulum</location>
    </subcellularLocation>
</comment>
<dbReference type="GO" id="GO:0016020">
    <property type="term" value="C:membrane"/>
    <property type="evidence" value="ECO:0007669"/>
    <property type="project" value="InterPro"/>
</dbReference>
<evidence type="ECO:0000256" key="1">
    <source>
        <dbReference type="ARBA" id="ARBA00004240"/>
    </source>
</evidence>
<gene>
    <name evidence="10" type="primary">edem3</name>
</gene>
<dbReference type="GO" id="GO:0006986">
    <property type="term" value="P:response to unfolded protein"/>
    <property type="evidence" value="ECO:0007669"/>
    <property type="project" value="UniProtKB-KW"/>
</dbReference>
<evidence type="ECO:0000256" key="2">
    <source>
        <dbReference type="ARBA" id="ARBA00007658"/>
    </source>
</evidence>
<dbReference type="InterPro" id="IPR001382">
    <property type="entry name" value="Glyco_hydro_47"/>
</dbReference>
<comment type="similarity">
    <text evidence="2 8">Belongs to the glycosyl hydrolase 47 family.</text>
</comment>
<evidence type="ECO:0000256" key="6">
    <source>
        <dbReference type="PIRSR" id="PIRSR601382-1"/>
    </source>
</evidence>
<feature type="active site" description="Proton donor" evidence="6">
    <location>
        <position position="90"/>
    </location>
</feature>
<evidence type="ECO:0000256" key="4">
    <source>
        <dbReference type="ARBA" id="ARBA00023180"/>
    </source>
</evidence>
<keyword evidence="8" id="KW-0326">Glycosidase</keyword>
<dbReference type="CDD" id="cd02126">
    <property type="entry name" value="PA_EDEM3_like"/>
    <property type="match status" value="1"/>
</dbReference>
<dbReference type="InterPro" id="IPR036026">
    <property type="entry name" value="Seven-hairpin_glycosidases"/>
</dbReference>
<dbReference type="GO" id="GO:0044322">
    <property type="term" value="C:endoplasmic reticulum quality control compartment"/>
    <property type="evidence" value="ECO:0007669"/>
    <property type="project" value="GOC"/>
</dbReference>
<dbReference type="Pfam" id="PF01532">
    <property type="entry name" value="Glyco_hydro_47"/>
    <property type="match status" value="1"/>
</dbReference>
<feature type="active site" evidence="6">
    <location>
        <position position="349"/>
    </location>
</feature>